<feature type="region of interest" description="Disordered" evidence="1">
    <location>
        <begin position="64"/>
        <end position="86"/>
    </location>
</feature>
<gene>
    <name evidence="2" type="ORF">AVDCRST_MAG37-2809</name>
</gene>
<sequence length="86" mass="9485">GQPVRVPAAGVRSVQPDRLPRGRHRDAKELVLRSAKDYLGTTFAGRTVGGGREDGLLLRLHRELRSRTGGKPPERLHQRPAKDSSL</sequence>
<feature type="non-terminal residue" evidence="2">
    <location>
        <position position="86"/>
    </location>
</feature>
<dbReference type="AlphaFoldDB" id="A0A6J4QTW8"/>
<protein>
    <submittedName>
        <fullName evidence="2">Uncharacterized protein</fullName>
    </submittedName>
</protein>
<reference evidence="2" key="1">
    <citation type="submission" date="2020-02" db="EMBL/GenBank/DDBJ databases">
        <authorList>
            <person name="Meier V. D."/>
        </authorList>
    </citation>
    <scope>NUCLEOTIDE SEQUENCE</scope>
    <source>
        <strain evidence="2">AVDCRST_MAG37</strain>
    </source>
</reference>
<proteinExistence type="predicted"/>
<feature type="non-terminal residue" evidence="2">
    <location>
        <position position="1"/>
    </location>
</feature>
<feature type="region of interest" description="Disordered" evidence="1">
    <location>
        <begin position="1"/>
        <end position="22"/>
    </location>
</feature>
<evidence type="ECO:0000256" key="1">
    <source>
        <dbReference type="SAM" id="MobiDB-lite"/>
    </source>
</evidence>
<organism evidence="2">
    <name type="scientific">uncultured Rubrobacteraceae bacterium</name>
    <dbReference type="NCBI Taxonomy" id="349277"/>
    <lineage>
        <taxon>Bacteria</taxon>
        <taxon>Bacillati</taxon>
        <taxon>Actinomycetota</taxon>
        <taxon>Rubrobacteria</taxon>
        <taxon>Rubrobacterales</taxon>
        <taxon>Rubrobacteraceae</taxon>
        <taxon>environmental samples</taxon>
    </lineage>
</organism>
<evidence type="ECO:0000313" key="2">
    <source>
        <dbReference type="EMBL" id="CAA9454970.1"/>
    </source>
</evidence>
<dbReference type="EMBL" id="CADCVD010000146">
    <property type="protein sequence ID" value="CAA9454970.1"/>
    <property type="molecule type" value="Genomic_DNA"/>
</dbReference>
<name>A0A6J4QTW8_9ACTN</name>
<accession>A0A6J4QTW8</accession>